<feature type="binding site" evidence="8">
    <location>
        <position position="102"/>
    </location>
    <ligand>
        <name>Mg(2+)</name>
        <dbReference type="ChEBI" id="CHEBI:18420"/>
    </ligand>
</feature>
<dbReference type="InterPro" id="IPR002716">
    <property type="entry name" value="PIN_dom"/>
</dbReference>
<evidence type="ECO:0000256" key="1">
    <source>
        <dbReference type="ARBA" id="ARBA00001946"/>
    </source>
</evidence>
<keyword evidence="8" id="KW-0800">Toxin</keyword>
<evidence type="ECO:0000256" key="2">
    <source>
        <dbReference type="ARBA" id="ARBA00022649"/>
    </source>
</evidence>
<accession>A0A516PYF2</accession>
<evidence type="ECO:0000256" key="8">
    <source>
        <dbReference type="HAMAP-Rule" id="MF_00265"/>
    </source>
</evidence>
<comment type="function">
    <text evidence="8">Toxic component of a toxin-antitoxin (TA) system. An RNase.</text>
</comment>
<dbReference type="Proteomes" id="UP000319263">
    <property type="component" value="Chromosome"/>
</dbReference>
<evidence type="ECO:0000259" key="9">
    <source>
        <dbReference type="Pfam" id="PF01850"/>
    </source>
</evidence>
<name>A0A516PYF2_9ACTN</name>
<dbReference type="PANTHER" id="PTHR33653">
    <property type="entry name" value="RIBONUCLEASE VAPC2"/>
    <property type="match status" value="1"/>
</dbReference>
<keyword evidence="11" id="KW-1185">Reference proteome</keyword>
<dbReference type="PANTHER" id="PTHR33653:SF1">
    <property type="entry name" value="RIBONUCLEASE VAPC2"/>
    <property type="match status" value="1"/>
</dbReference>
<keyword evidence="5 8" id="KW-0378">Hydrolase</keyword>
<evidence type="ECO:0000256" key="4">
    <source>
        <dbReference type="ARBA" id="ARBA00022723"/>
    </source>
</evidence>
<sequence length="144" mass="15867">MTELVGGRHYLIDTSVLARHKNPRVHEVVAGLIADRLAATCATIDLEAGYSGRDFAEVEAIQLRRRDLYRLLPLTEEAAERAREVQLRMAKRGHHRAAGVFDLLSAAAAELNGAVILHYDHDFEHIAAVTGQPQVWVVPPGSID</sequence>
<dbReference type="Pfam" id="PF01850">
    <property type="entry name" value="PIN"/>
    <property type="match status" value="1"/>
</dbReference>
<dbReference type="InterPro" id="IPR022907">
    <property type="entry name" value="VapC_family"/>
</dbReference>
<evidence type="ECO:0000256" key="5">
    <source>
        <dbReference type="ARBA" id="ARBA00022801"/>
    </source>
</evidence>
<dbReference type="AlphaFoldDB" id="A0A516PYF2"/>
<dbReference type="GO" id="GO:0004540">
    <property type="term" value="F:RNA nuclease activity"/>
    <property type="evidence" value="ECO:0007669"/>
    <property type="project" value="InterPro"/>
</dbReference>
<comment type="similarity">
    <text evidence="7 8">Belongs to the PINc/VapC protein family.</text>
</comment>
<keyword evidence="4 8" id="KW-0479">Metal-binding</keyword>
<dbReference type="KEGG" id="mik:FOE78_10030"/>
<reference evidence="10 11" key="1">
    <citation type="submission" date="2019-07" db="EMBL/GenBank/DDBJ databases">
        <title>Microlunatus dokdonensis sp. nov. isolated from the rhizospheric soil of the wild plant Elymus tsukushiensis.</title>
        <authorList>
            <person name="Ghim S.-Y."/>
            <person name="Hwang Y.-J."/>
            <person name="Son J.-S."/>
            <person name="Shin J.-H."/>
        </authorList>
    </citation>
    <scope>NUCLEOTIDE SEQUENCE [LARGE SCALE GENOMIC DNA]</scope>
    <source>
        <strain evidence="10 11">KUDC0627</strain>
    </source>
</reference>
<evidence type="ECO:0000313" key="10">
    <source>
        <dbReference type="EMBL" id="QDP96198.1"/>
    </source>
</evidence>
<dbReference type="OrthoDB" id="5185254at2"/>
<dbReference type="InterPro" id="IPR050556">
    <property type="entry name" value="Type_II_TA_system_RNase"/>
</dbReference>
<dbReference type="Gene3D" id="3.40.50.1010">
    <property type="entry name" value="5'-nuclease"/>
    <property type="match status" value="1"/>
</dbReference>
<evidence type="ECO:0000313" key="11">
    <source>
        <dbReference type="Proteomes" id="UP000319263"/>
    </source>
</evidence>
<organism evidence="10 11">
    <name type="scientific">Microlunatus elymi</name>
    <dbReference type="NCBI Taxonomy" id="2596828"/>
    <lineage>
        <taxon>Bacteria</taxon>
        <taxon>Bacillati</taxon>
        <taxon>Actinomycetota</taxon>
        <taxon>Actinomycetes</taxon>
        <taxon>Propionibacteriales</taxon>
        <taxon>Propionibacteriaceae</taxon>
        <taxon>Microlunatus</taxon>
    </lineage>
</organism>
<dbReference type="HAMAP" id="MF_00265">
    <property type="entry name" value="VapC_Nob1"/>
    <property type="match status" value="1"/>
</dbReference>
<evidence type="ECO:0000256" key="3">
    <source>
        <dbReference type="ARBA" id="ARBA00022722"/>
    </source>
</evidence>
<dbReference type="EC" id="3.1.-.-" evidence="8"/>
<protein>
    <recommendedName>
        <fullName evidence="8">Ribonuclease VapC</fullName>
        <shortName evidence="8">RNase VapC</shortName>
        <ecNumber evidence="8">3.1.-.-</ecNumber>
    </recommendedName>
    <alternativeName>
        <fullName evidence="8">Toxin VapC</fullName>
    </alternativeName>
</protein>
<keyword evidence="3 8" id="KW-0540">Nuclease</keyword>
<dbReference type="GO" id="GO:0090729">
    <property type="term" value="F:toxin activity"/>
    <property type="evidence" value="ECO:0007669"/>
    <property type="project" value="UniProtKB-KW"/>
</dbReference>
<evidence type="ECO:0000256" key="6">
    <source>
        <dbReference type="ARBA" id="ARBA00022842"/>
    </source>
</evidence>
<dbReference type="EMBL" id="CP041692">
    <property type="protein sequence ID" value="QDP96198.1"/>
    <property type="molecule type" value="Genomic_DNA"/>
</dbReference>
<dbReference type="SUPFAM" id="SSF88723">
    <property type="entry name" value="PIN domain-like"/>
    <property type="match status" value="1"/>
</dbReference>
<gene>
    <name evidence="8" type="primary">vapC</name>
    <name evidence="10" type="ORF">FOE78_10030</name>
</gene>
<comment type="cofactor">
    <cofactor evidence="1 8">
        <name>Mg(2+)</name>
        <dbReference type="ChEBI" id="CHEBI:18420"/>
    </cofactor>
</comment>
<proteinExistence type="inferred from homology"/>
<feature type="domain" description="PIN" evidence="9">
    <location>
        <begin position="10"/>
        <end position="127"/>
    </location>
</feature>
<dbReference type="GO" id="GO:0000287">
    <property type="term" value="F:magnesium ion binding"/>
    <property type="evidence" value="ECO:0007669"/>
    <property type="project" value="UniProtKB-UniRule"/>
</dbReference>
<feature type="binding site" evidence="8">
    <location>
        <position position="13"/>
    </location>
    <ligand>
        <name>Mg(2+)</name>
        <dbReference type="ChEBI" id="CHEBI:18420"/>
    </ligand>
</feature>
<dbReference type="InterPro" id="IPR029060">
    <property type="entry name" value="PIN-like_dom_sf"/>
</dbReference>
<evidence type="ECO:0000256" key="7">
    <source>
        <dbReference type="ARBA" id="ARBA00038093"/>
    </source>
</evidence>
<keyword evidence="6 8" id="KW-0460">Magnesium</keyword>
<dbReference type="GO" id="GO:0016787">
    <property type="term" value="F:hydrolase activity"/>
    <property type="evidence" value="ECO:0007669"/>
    <property type="project" value="UniProtKB-KW"/>
</dbReference>
<keyword evidence="2 8" id="KW-1277">Toxin-antitoxin system</keyword>